<accession>A0A2A7FNG7</accession>
<evidence type="ECO:0000313" key="2">
    <source>
        <dbReference type="Proteomes" id="UP000223777"/>
    </source>
</evidence>
<dbReference type="EMBL" id="NUIL01000015">
    <property type="protein sequence ID" value="PGO29169.1"/>
    <property type="molecule type" value="Genomic_DNA"/>
</dbReference>
<evidence type="ECO:0000313" key="1">
    <source>
        <dbReference type="EMBL" id="PGO29169.1"/>
    </source>
</evidence>
<dbReference type="AlphaFoldDB" id="A0A2A7FNG7"/>
<dbReference type="RefSeq" id="WP_097883388.1">
    <property type="nucleotide sequence ID" value="NZ_NUIL01000015.1"/>
</dbReference>
<gene>
    <name evidence="1" type="ORF">CN984_12035</name>
</gene>
<protein>
    <submittedName>
        <fullName evidence="1">Uncharacterized protein</fullName>
    </submittedName>
</protein>
<reference evidence="1 2" key="1">
    <citation type="submission" date="2017-09" db="EMBL/GenBank/DDBJ databases">
        <title>Large-scale bioinformatics analysis of Bacillus genomes uncovers conserved roles of natural products in bacterial physiology.</title>
        <authorList>
            <consortium name="Agbiome Team Llc"/>
            <person name="Bleich R.M."/>
            <person name="Grubbs K.J."/>
            <person name="Santa Maria K.C."/>
            <person name="Allen S.E."/>
            <person name="Farag S."/>
            <person name="Shank E.A."/>
            <person name="Bowers A."/>
        </authorList>
    </citation>
    <scope>NUCLEOTIDE SEQUENCE [LARGE SCALE GENOMIC DNA]</scope>
    <source>
        <strain evidence="1 2">AFS050027</strain>
    </source>
</reference>
<organism evidence="1 2">
    <name type="scientific">Bacillus cereus</name>
    <dbReference type="NCBI Taxonomy" id="1396"/>
    <lineage>
        <taxon>Bacteria</taxon>
        <taxon>Bacillati</taxon>
        <taxon>Bacillota</taxon>
        <taxon>Bacilli</taxon>
        <taxon>Bacillales</taxon>
        <taxon>Bacillaceae</taxon>
        <taxon>Bacillus</taxon>
        <taxon>Bacillus cereus group</taxon>
    </lineage>
</organism>
<proteinExistence type="predicted"/>
<sequence>MGVDYYNCEVCNEIFSDAGHYGHCGGCEENLCGSCYDEMRKKYGEIGENHEKASFFGEEVPNCCDACNGIDEEKKKIDDIKAFVKWMAEDFRKSNLSVDDIEKMAKDTLAVIDVLKG</sequence>
<comment type="caution">
    <text evidence="1">The sequence shown here is derived from an EMBL/GenBank/DDBJ whole genome shotgun (WGS) entry which is preliminary data.</text>
</comment>
<name>A0A2A7FNG7_BACCE</name>
<dbReference type="Proteomes" id="UP000223777">
    <property type="component" value="Unassembled WGS sequence"/>
</dbReference>